<feature type="non-terminal residue" evidence="1">
    <location>
        <position position="55"/>
    </location>
</feature>
<comment type="caution">
    <text evidence="1">The sequence shown here is derived from an EMBL/GenBank/DDBJ whole genome shotgun (WGS) entry which is preliminary data.</text>
</comment>
<organism evidence="1 2">
    <name type="scientific">Trifolium medium</name>
    <dbReference type="NCBI Taxonomy" id="97028"/>
    <lineage>
        <taxon>Eukaryota</taxon>
        <taxon>Viridiplantae</taxon>
        <taxon>Streptophyta</taxon>
        <taxon>Embryophyta</taxon>
        <taxon>Tracheophyta</taxon>
        <taxon>Spermatophyta</taxon>
        <taxon>Magnoliopsida</taxon>
        <taxon>eudicotyledons</taxon>
        <taxon>Gunneridae</taxon>
        <taxon>Pentapetalae</taxon>
        <taxon>rosids</taxon>
        <taxon>fabids</taxon>
        <taxon>Fabales</taxon>
        <taxon>Fabaceae</taxon>
        <taxon>Papilionoideae</taxon>
        <taxon>50 kb inversion clade</taxon>
        <taxon>NPAAA clade</taxon>
        <taxon>Hologalegina</taxon>
        <taxon>IRL clade</taxon>
        <taxon>Trifolieae</taxon>
        <taxon>Trifolium</taxon>
    </lineage>
</organism>
<proteinExistence type="predicted"/>
<dbReference type="EMBL" id="LXQA011247740">
    <property type="protein sequence ID" value="MCI90552.1"/>
    <property type="molecule type" value="Genomic_DNA"/>
</dbReference>
<accession>A0A392VSV8</accession>
<evidence type="ECO:0000313" key="2">
    <source>
        <dbReference type="Proteomes" id="UP000265520"/>
    </source>
</evidence>
<protein>
    <submittedName>
        <fullName evidence="1">Uncharacterized protein</fullName>
    </submittedName>
</protein>
<dbReference type="Proteomes" id="UP000265520">
    <property type="component" value="Unassembled WGS sequence"/>
</dbReference>
<evidence type="ECO:0000313" key="1">
    <source>
        <dbReference type="EMBL" id="MCI90552.1"/>
    </source>
</evidence>
<keyword evidence="2" id="KW-1185">Reference proteome</keyword>
<name>A0A392VSV8_9FABA</name>
<dbReference type="AlphaFoldDB" id="A0A392VSV8"/>
<reference evidence="1 2" key="1">
    <citation type="journal article" date="2018" name="Front. Plant Sci.">
        <title>Red Clover (Trifolium pratense) and Zigzag Clover (T. medium) - A Picture of Genomic Similarities and Differences.</title>
        <authorList>
            <person name="Dluhosova J."/>
            <person name="Istvanek J."/>
            <person name="Nedelnik J."/>
            <person name="Repkova J."/>
        </authorList>
    </citation>
    <scope>NUCLEOTIDE SEQUENCE [LARGE SCALE GENOMIC DNA]</scope>
    <source>
        <strain evidence="2">cv. 10/8</strain>
        <tissue evidence="1">Leaf</tissue>
    </source>
</reference>
<sequence length="55" mass="6185">MLQESSVNCAPRRSGWHVAPVSWKVASGRLGQWRVAQLHMARRAPSLFISRVAQN</sequence>